<evidence type="ECO:0000256" key="3">
    <source>
        <dbReference type="ARBA" id="ARBA00022448"/>
    </source>
</evidence>
<dbReference type="PANTHER" id="PTHR22624">
    <property type="entry name" value="CYSTEINE PROTEASE ATG4"/>
    <property type="match status" value="1"/>
</dbReference>
<dbReference type="InterPro" id="IPR038765">
    <property type="entry name" value="Papain-like_cys_pep_sf"/>
</dbReference>
<protein>
    <recommendedName>
        <fullName evidence="11">Cysteine protease</fullName>
        <ecNumber evidence="11">3.4.22.-</ecNumber>
    </recommendedName>
</protein>
<evidence type="ECO:0000313" key="14">
    <source>
        <dbReference type="RefSeq" id="XP_017781150.1"/>
    </source>
</evidence>
<comment type="similarity">
    <text evidence="2 11">Belongs to the peptidase C54 family.</text>
</comment>
<comment type="subcellular location">
    <subcellularLocation>
        <location evidence="1 11">Cytoplasm</location>
    </subcellularLocation>
</comment>
<evidence type="ECO:0000256" key="9">
    <source>
        <dbReference type="ARBA" id="ARBA00023006"/>
    </source>
</evidence>
<evidence type="ECO:0000313" key="13">
    <source>
        <dbReference type="Proteomes" id="UP000695000"/>
    </source>
</evidence>
<dbReference type="EC" id="3.4.22.-" evidence="11"/>
<keyword evidence="7" id="KW-0788">Thiol protease</keyword>
<dbReference type="SUPFAM" id="SSF54001">
    <property type="entry name" value="Cysteine proteinases"/>
    <property type="match status" value="1"/>
</dbReference>
<evidence type="ECO:0000256" key="6">
    <source>
        <dbReference type="ARBA" id="ARBA00022801"/>
    </source>
</evidence>
<keyword evidence="3" id="KW-0813">Transport</keyword>
<comment type="function">
    <text evidence="11">Cysteine protease that plays a key role in autophagy by mediating both proteolytic activation and delipidation of ATG8 family proteins.</text>
</comment>
<name>A0ABM1N2V0_NICVS</name>
<keyword evidence="9 11" id="KW-0072">Autophagy</keyword>
<dbReference type="InterPro" id="IPR046792">
    <property type="entry name" value="Peptidase_C54_cat"/>
</dbReference>
<dbReference type="GO" id="GO:0006508">
    <property type="term" value="P:proteolysis"/>
    <property type="evidence" value="ECO:0007669"/>
    <property type="project" value="UniProtKB-KW"/>
</dbReference>
<organism evidence="13 14">
    <name type="scientific">Nicrophorus vespilloides</name>
    <name type="common">Boreal carrion beetle</name>
    <dbReference type="NCBI Taxonomy" id="110193"/>
    <lineage>
        <taxon>Eukaryota</taxon>
        <taxon>Metazoa</taxon>
        <taxon>Ecdysozoa</taxon>
        <taxon>Arthropoda</taxon>
        <taxon>Hexapoda</taxon>
        <taxon>Insecta</taxon>
        <taxon>Pterygota</taxon>
        <taxon>Neoptera</taxon>
        <taxon>Endopterygota</taxon>
        <taxon>Coleoptera</taxon>
        <taxon>Polyphaga</taxon>
        <taxon>Staphyliniformia</taxon>
        <taxon>Silphidae</taxon>
        <taxon>Nicrophorinae</taxon>
        <taxon>Nicrophorus</taxon>
    </lineage>
</organism>
<accession>A0ABM1N2V0</accession>
<evidence type="ECO:0000256" key="4">
    <source>
        <dbReference type="ARBA" id="ARBA00022490"/>
    </source>
</evidence>
<gene>
    <name evidence="14" type="primary">LOC108565973</name>
</gene>
<proteinExistence type="inferred from homology"/>
<dbReference type="RefSeq" id="XP_017781150.1">
    <property type="nucleotide sequence ID" value="XM_017925661.1"/>
</dbReference>
<evidence type="ECO:0000256" key="2">
    <source>
        <dbReference type="ARBA" id="ARBA00010958"/>
    </source>
</evidence>
<evidence type="ECO:0000256" key="10">
    <source>
        <dbReference type="ARBA" id="ARBA00029362"/>
    </source>
</evidence>
<feature type="domain" description="Peptidase C54 catalytic" evidence="12">
    <location>
        <begin position="87"/>
        <end position="364"/>
    </location>
</feature>
<evidence type="ECO:0000256" key="1">
    <source>
        <dbReference type="ARBA" id="ARBA00004496"/>
    </source>
</evidence>
<sequence length="424" mass="47979">MNFSVQQLQQRIRAASQNNNLHLNDLFYAFDRKLKYMCIATREIMDCMFEAYLTHDSNAEVDDIPLDSKEPVYISGKKYIAAEDLSAIRHEITSKIWFTYRRGFVPIGGDDGLTTDRGWGCMLRCGQMVLAHALVRAHLGPDWQWDADCKDPTYLKIIRKFEDNRQAPFSIHQIALMGASEGKDVGQWFGPNTVSQVLKKLIKYDEWSSIVMQVALDNSIVINDIREACGVKSASSTCVIGATSQWKPLLLVIPMRLGLQDINPIYVKSLKKCFQFKQSLGVIGGKPNLALYFIGCIGDEVIYLDPHTTQKTGSVDHKNSEDQVELDVTYHCKRASRMNILSMDPSVAICFFCPTEADFDELCVRIREDLNGAQGQPLLDVCQEKQRQYSPPLDFEEALGAFSTEESLNAAEQFDSEEEFEIIH</sequence>
<evidence type="ECO:0000256" key="11">
    <source>
        <dbReference type="RuleBase" id="RU363115"/>
    </source>
</evidence>
<keyword evidence="13" id="KW-1185">Reference proteome</keyword>
<keyword evidence="8 11" id="KW-0653">Protein transport</keyword>
<dbReference type="Proteomes" id="UP000695000">
    <property type="component" value="Unplaced"/>
</dbReference>
<dbReference type="GeneID" id="108565973"/>
<evidence type="ECO:0000256" key="5">
    <source>
        <dbReference type="ARBA" id="ARBA00022670"/>
    </source>
</evidence>
<reference evidence="14" key="1">
    <citation type="submission" date="2025-08" db="UniProtKB">
        <authorList>
            <consortium name="RefSeq"/>
        </authorList>
    </citation>
    <scope>IDENTIFICATION</scope>
    <source>
        <tissue evidence="14">Whole Larva</tissue>
    </source>
</reference>
<dbReference type="PANTHER" id="PTHR22624:SF49">
    <property type="entry name" value="CYSTEINE PROTEASE"/>
    <property type="match status" value="1"/>
</dbReference>
<comment type="catalytic activity">
    <reaction evidence="10">
        <text>[protein]-C-terminal L-amino acid-glycyl-phosphatidylethanolamide + H2O = [protein]-C-terminal L-amino acid-glycine + a 1,2-diacyl-sn-glycero-3-phosphoethanolamine</text>
        <dbReference type="Rhea" id="RHEA:67548"/>
        <dbReference type="Rhea" id="RHEA-COMP:17323"/>
        <dbReference type="Rhea" id="RHEA-COMP:17324"/>
        <dbReference type="ChEBI" id="CHEBI:15377"/>
        <dbReference type="ChEBI" id="CHEBI:64612"/>
        <dbReference type="ChEBI" id="CHEBI:172940"/>
        <dbReference type="ChEBI" id="CHEBI:172941"/>
    </reaction>
    <physiologicalReaction direction="left-to-right" evidence="10">
        <dbReference type="Rhea" id="RHEA:67549"/>
    </physiologicalReaction>
</comment>
<evidence type="ECO:0000259" key="12">
    <source>
        <dbReference type="Pfam" id="PF03416"/>
    </source>
</evidence>
<evidence type="ECO:0000256" key="7">
    <source>
        <dbReference type="ARBA" id="ARBA00022807"/>
    </source>
</evidence>
<dbReference type="Pfam" id="PF03416">
    <property type="entry name" value="Peptidase_C54"/>
    <property type="match status" value="1"/>
</dbReference>
<dbReference type="GO" id="GO:0008233">
    <property type="term" value="F:peptidase activity"/>
    <property type="evidence" value="ECO:0007669"/>
    <property type="project" value="UniProtKB-KW"/>
</dbReference>
<keyword evidence="6 11" id="KW-0378">Hydrolase</keyword>
<dbReference type="InterPro" id="IPR005078">
    <property type="entry name" value="Peptidase_C54"/>
</dbReference>
<keyword evidence="5 11" id="KW-0645">Protease</keyword>
<keyword evidence="4 11" id="KW-0963">Cytoplasm</keyword>
<evidence type="ECO:0000256" key="8">
    <source>
        <dbReference type="ARBA" id="ARBA00022927"/>
    </source>
</evidence>